<evidence type="ECO:0000259" key="9">
    <source>
        <dbReference type="PROSITE" id="PS50109"/>
    </source>
</evidence>
<dbReference type="SUPFAM" id="SSF47384">
    <property type="entry name" value="Homodimeric domain of signal transducing histidine kinase"/>
    <property type="match status" value="1"/>
</dbReference>
<dbReference type="InterPro" id="IPR003661">
    <property type="entry name" value="HisK_dim/P_dom"/>
</dbReference>
<dbReference type="PANTHER" id="PTHR43065">
    <property type="entry name" value="SENSOR HISTIDINE KINASE"/>
    <property type="match status" value="1"/>
</dbReference>
<dbReference type="Pfam" id="PF00512">
    <property type="entry name" value="HisKA"/>
    <property type="match status" value="1"/>
</dbReference>
<dbReference type="RefSeq" id="WP_052216791.1">
    <property type="nucleotide sequence ID" value="NZ_LGTE01000002.1"/>
</dbReference>
<dbReference type="GO" id="GO:0005524">
    <property type="term" value="F:ATP binding"/>
    <property type="evidence" value="ECO:0007669"/>
    <property type="project" value="UniProtKB-KW"/>
</dbReference>
<dbReference type="SMART" id="SM00388">
    <property type="entry name" value="HisKA"/>
    <property type="match status" value="1"/>
</dbReference>
<comment type="catalytic activity">
    <reaction evidence="1">
        <text>ATP + protein L-histidine = ADP + protein N-phospho-L-histidine.</text>
        <dbReference type="EC" id="2.7.13.3"/>
    </reaction>
</comment>
<dbReference type="AlphaFoldDB" id="A0A0L6W692"/>
<dbReference type="PANTHER" id="PTHR43065:SF10">
    <property type="entry name" value="PEROXIDE STRESS-ACTIVATED HISTIDINE KINASE MAK3"/>
    <property type="match status" value="1"/>
</dbReference>
<dbReference type="Gene3D" id="3.30.565.10">
    <property type="entry name" value="Histidine kinase-like ATPase, C-terminal domain"/>
    <property type="match status" value="1"/>
</dbReference>
<reference evidence="11" key="1">
    <citation type="submission" date="2015-07" db="EMBL/GenBank/DDBJ databases">
        <title>Complete Genome of Thermincola ferriacetica strain Z-0001T.</title>
        <authorList>
            <person name="Lusk B."/>
            <person name="Badalamenti J.P."/>
            <person name="Parameswaran P."/>
            <person name="Bond D.R."/>
            <person name="Torres C.I."/>
        </authorList>
    </citation>
    <scope>NUCLEOTIDE SEQUENCE [LARGE SCALE GENOMIC DNA]</scope>
    <source>
        <strain evidence="11">Z-0001</strain>
    </source>
</reference>
<protein>
    <recommendedName>
        <fullName evidence="2">histidine kinase</fullName>
        <ecNumber evidence="2">2.7.13.3</ecNumber>
    </recommendedName>
</protein>
<dbReference type="CDD" id="cd00082">
    <property type="entry name" value="HisKA"/>
    <property type="match status" value="1"/>
</dbReference>
<comment type="caution">
    <text evidence="10">The sequence shown here is derived from an EMBL/GenBank/DDBJ whole genome shotgun (WGS) entry which is preliminary data.</text>
</comment>
<proteinExistence type="predicted"/>
<dbReference type="PROSITE" id="PS50109">
    <property type="entry name" value="HIS_KIN"/>
    <property type="match status" value="1"/>
</dbReference>
<evidence type="ECO:0000256" key="5">
    <source>
        <dbReference type="ARBA" id="ARBA00022741"/>
    </source>
</evidence>
<dbReference type="InterPro" id="IPR036890">
    <property type="entry name" value="HATPase_C_sf"/>
</dbReference>
<organism evidence="10 11">
    <name type="scientific">Thermincola ferriacetica</name>
    <dbReference type="NCBI Taxonomy" id="281456"/>
    <lineage>
        <taxon>Bacteria</taxon>
        <taxon>Bacillati</taxon>
        <taxon>Bacillota</taxon>
        <taxon>Clostridia</taxon>
        <taxon>Eubacteriales</taxon>
        <taxon>Thermincolaceae</taxon>
        <taxon>Thermincola</taxon>
    </lineage>
</organism>
<evidence type="ECO:0000313" key="11">
    <source>
        <dbReference type="Proteomes" id="UP000037175"/>
    </source>
</evidence>
<dbReference type="Gene3D" id="1.10.287.130">
    <property type="match status" value="1"/>
</dbReference>
<evidence type="ECO:0000256" key="7">
    <source>
        <dbReference type="ARBA" id="ARBA00022840"/>
    </source>
</evidence>
<evidence type="ECO:0000256" key="6">
    <source>
        <dbReference type="ARBA" id="ARBA00022777"/>
    </source>
</evidence>
<gene>
    <name evidence="10" type="ORF">Tfer_0584</name>
</gene>
<keyword evidence="8" id="KW-0902">Two-component regulatory system</keyword>
<feature type="domain" description="Histidine kinase" evidence="9">
    <location>
        <begin position="71"/>
        <end position="278"/>
    </location>
</feature>
<sequence>MEVEKDVSFFESKIHVKGIKWKERFSVIIMVGTADRILSQKLATSMEGKKHQIGQKQWEEIILALGEVAAGIAHEIRNPLTGIKGFSQLLRQQFEKGCKEWQYINRILKETEIIENLIEEFLLLTKPTFPKKQWVHLSKLVDEILPLLAKEAVDNRVQVITKFEDTLAYAKVDLDQMRIALYHLGKNLIKAMAEGTVLFITVESKKEAGYNEIIFKVCSNEKKDFEKKIFKHGFDVFECHDSLSIRVIKQIIENHHGDLIMALNDDNSRVVVKLPFND</sequence>
<evidence type="ECO:0000256" key="2">
    <source>
        <dbReference type="ARBA" id="ARBA00012438"/>
    </source>
</evidence>
<dbReference type="InterPro" id="IPR005467">
    <property type="entry name" value="His_kinase_dom"/>
</dbReference>
<keyword evidence="11" id="KW-1185">Reference proteome</keyword>
<keyword evidence="3" id="KW-0597">Phosphoprotein</keyword>
<evidence type="ECO:0000256" key="4">
    <source>
        <dbReference type="ARBA" id="ARBA00022679"/>
    </source>
</evidence>
<keyword evidence="4" id="KW-0808">Transferase</keyword>
<keyword evidence="5" id="KW-0547">Nucleotide-binding</keyword>
<evidence type="ECO:0000256" key="3">
    <source>
        <dbReference type="ARBA" id="ARBA00022553"/>
    </source>
</evidence>
<evidence type="ECO:0000313" key="10">
    <source>
        <dbReference type="EMBL" id="KNZ70903.1"/>
    </source>
</evidence>
<dbReference type="EMBL" id="LGTE01000002">
    <property type="protein sequence ID" value="KNZ70903.1"/>
    <property type="molecule type" value="Genomic_DNA"/>
</dbReference>
<accession>A0A0L6W692</accession>
<evidence type="ECO:0000256" key="8">
    <source>
        <dbReference type="ARBA" id="ARBA00023012"/>
    </source>
</evidence>
<keyword evidence="6 10" id="KW-0418">Kinase</keyword>
<dbReference type="SUPFAM" id="SSF55874">
    <property type="entry name" value="ATPase domain of HSP90 chaperone/DNA topoisomerase II/histidine kinase"/>
    <property type="match status" value="1"/>
</dbReference>
<dbReference type="GO" id="GO:0000155">
    <property type="term" value="F:phosphorelay sensor kinase activity"/>
    <property type="evidence" value="ECO:0007669"/>
    <property type="project" value="InterPro"/>
</dbReference>
<evidence type="ECO:0000256" key="1">
    <source>
        <dbReference type="ARBA" id="ARBA00000085"/>
    </source>
</evidence>
<name>A0A0L6W692_9FIRM</name>
<dbReference type="EC" id="2.7.13.3" evidence="2"/>
<dbReference type="InterPro" id="IPR036097">
    <property type="entry name" value="HisK_dim/P_sf"/>
</dbReference>
<dbReference type="Proteomes" id="UP000037175">
    <property type="component" value="Unassembled WGS sequence"/>
</dbReference>
<keyword evidence="7" id="KW-0067">ATP-binding</keyword>